<organism evidence="2">
    <name type="scientific">Acerihabitans sp. KWT182</name>
    <dbReference type="NCBI Taxonomy" id="3157919"/>
    <lineage>
        <taxon>Bacteria</taxon>
        <taxon>Pseudomonadati</taxon>
        <taxon>Pseudomonadota</taxon>
        <taxon>Gammaproteobacteria</taxon>
        <taxon>Enterobacterales</taxon>
        <taxon>Pectobacteriaceae</taxon>
        <taxon>Acerihabitans</taxon>
    </lineage>
</organism>
<proteinExistence type="predicted"/>
<keyword evidence="1" id="KW-0812">Transmembrane</keyword>
<gene>
    <name evidence="2" type="ORF">ABK905_21195</name>
</gene>
<protein>
    <submittedName>
        <fullName evidence="2">DUF2509 family protein</fullName>
    </submittedName>
</protein>
<reference evidence="2" key="1">
    <citation type="submission" date="2024-06" db="EMBL/GenBank/DDBJ databases">
        <authorList>
            <person name="Coelho C."/>
            <person name="Bento M."/>
            <person name="Garcia E."/>
            <person name="Camelo A."/>
            <person name="Brandao I."/>
            <person name="Espirito Santo C."/>
            <person name="Trovao J."/>
            <person name="Verissimo A."/>
            <person name="Costa J."/>
            <person name="Tiago I."/>
        </authorList>
    </citation>
    <scope>NUCLEOTIDE SEQUENCE</scope>
    <source>
        <strain evidence="2">KWT182</strain>
    </source>
</reference>
<name>A0AAU7Q7H3_9GAMM</name>
<dbReference type="EMBL" id="CP157947">
    <property type="protein sequence ID" value="XBS69003.1"/>
    <property type="molecule type" value="Genomic_DNA"/>
</dbReference>
<dbReference type="InterPro" id="IPR019652">
    <property type="entry name" value="DUF2509"/>
</dbReference>
<evidence type="ECO:0000256" key="1">
    <source>
        <dbReference type="SAM" id="Phobius"/>
    </source>
</evidence>
<dbReference type="AlphaFoldDB" id="A0AAU7Q7H3"/>
<feature type="transmembrane region" description="Helical" evidence="1">
    <location>
        <begin position="12"/>
        <end position="29"/>
    </location>
</feature>
<sequence length="150" mass="16055">MMPTCEQGSGALAVLPMLLVIGLSAMLGWQRFLDAATLLIHDEQRYLEAFHGAESALAWGMTVPWRGEDGECRRPEGETFRACLCAPRHSEGNWVLKGESGAPGDAFASGEISLYRRVSLGGTGGVAQAGLQQSRMLAPLAGGWLDYYPG</sequence>
<accession>A0AAU7Q7H3</accession>
<dbReference type="Pfam" id="PF10713">
    <property type="entry name" value="DUF2509"/>
    <property type="match status" value="1"/>
</dbReference>
<keyword evidence="1" id="KW-1133">Transmembrane helix</keyword>
<evidence type="ECO:0000313" key="2">
    <source>
        <dbReference type="EMBL" id="XBS69003.1"/>
    </source>
</evidence>
<keyword evidence="1" id="KW-0472">Membrane</keyword>